<evidence type="ECO:0000256" key="5">
    <source>
        <dbReference type="ARBA" id="ARBA00023186"/>
    </source>
</evidence>
<dbReference type="EMBL" id="JAGTJR010000008">
    <property type="protein sequence ID" value="KAH7055936.1"/>
    <property type="molecule type" value="Genomic_DNA"/>
</dbReference>
<evidence type="ECO:0000256" key="3">
    <source>
        <dbReference type="ARBA" id="ARBA00022946"/>
    </source>
</evidence>
<feature type="compositionally biased region" description="Pro residues" evidence="6">
    <location>
        <begin position="33"/>
        <end position="55"/>
    </location>
</feature>
<name>A0ABQ8GHJ7_9PEZI</name>
<evidence type="ECO:0000256" key="4">
    <source>
        <dbReference type="ARBA" id="ARBA00023128"/>
    </source>
</evidence>
<evidence type="ECO:0000313" key="8">
    <source>
        <dbReference type="Proteomes" id="UP000774617"/>
    </source>
</evidence>
<keyword evidence="5" id="KW-0143">Chaperone</keyword>
<dbReference type="Proteomes" id="UP000774617">
    <property type="component" value="Unassembled WGS sequence"/>
</dbReference>
<dbReference type="InterPro" id="IPR011419">
    <property type="entry name" value="ATP12_ATP_synth-F1-assembly"/>
</dbReference>
<dbReference type="Pfam" id="PF07542">
    <property type="entry name" value="ATP12"/>
    <property type="match status" value="1"/>
</dbReference>
<keyword evidence="3" id="KW-0809">Transit peptide</keyword>
<proteinExistence type="inferred from homology"/>
<organism evidence="7 8">
    <name type="scientific">Macrophomina phaseolina</name>
    <dbReference type="NCBI Taxonomy" id="35725"/>
    <lineage>
        <taxon>Eukaryota</taxon>
        <taxon>Fungi</taxon>
        <taxon>Dikarya</taxon>
        <taxon>Ascomycota</taxon>
        <taxon>Pezizomycotina</taxon>
        <taxon>Dothideomycetes</taxon>
        <taxon>Dothideomycetes incertae sedis</taxon>
        <taxon>Botryosphaeriales</taxon>
        <taxon>Botryosphaeriaceae</taxon>
        <taxon>Macrophomina</taxon>
    </lineage>
</organism>
<protein>
    <submittedName>
        <fullName evidence="7">ATP12 chaperone protein</fullName>
    </submittedName>
</protein>
<dbReference type="Gene3D" id="3.30.2180.10">
    <property type="entry name" value="ATP12-like"/>
    <property type="match status" value="1"/>
</dbReference>
<keyword evidence="8" id="KW-1185">Reference proteome</keyword>
<keyword evidence="4" id="KW-0496">Mitochondrion</keyword>
<dbReference type="InterPro" id="IPR042272">
    <property type="entry name" value="ATP12_ATP_synth-F1-assembly_N"/>
</dbReference>
<sequence>MSPIPATAARASPRMLRPAVRYSAACRWLHSSPPKPATPLPHPTAPGPPPDPPKPAASTAEGRIARKRQQAELFQQSRNAKANPSKPGSALQKRFWREVHVKQTPDGHQVLLDSRPVRTASKNVLTIPPNKQQLAAAIALEWDLLLNAQQALKQHYIPLTSLTSRAIDIQAADASGDSSIRDSIVKMLMNYLTTDTLLCWAPEKNIHEAKDLGEGAETLRQVQMRTAQPIINFLTTKLWPGVEIKPILEPDSILPVPQPPNTVDVVRGWLSALPAWELAGIERGVLASKSLLVAARLLAEWSSEFAHIRENQPDEGRFGIEEAAEASSLEVSWQTGMWGEVEDTHDVDKEDLRRQLGSVVLLVNG</sequence>
<reference evidence="7 8" key="1">
    <citation type="journal article" date="2021" name="Nat. Commun.">
        <title>Genetic determinants of endophytism in the Arabidopsis root mycobiome.</title>
        <authorList>
            <person name="Mesny F."/>
            <person name="Miyauchi S."/>
            <person name="Thiergart T."/>
            <person name="Pickel B."/>
            <person name="Atanasova L."/>
            <person name="Karlsson M."/>
            <person name="Huettel B."/>
            <person name="Barry K.W."/>
            <person name="Haridas S."/>
            <person name="Chen C."/>
            <person name="Bauer D."/>
            <person name="Andreopoulos W."/>
            <person name="Pangilinan J."/>
            <person name="LaButti K."/>
            <person name="Riley R."/>
            <person name="Lipzen A."/>
            <person name="Clum A."/>
            <person name="Drula E."/>
            <person name="Henrissat B."/>
            <person name="Kohler A."/>
            <person name="Grigoriev I.V."/>
            <person name="Martin F.M."/>
            <person name="Hacquard S."/>
        </authorList>
    </citation>
    <scope>NUCLEOTIDE SEQUENCE [LARGE SCALE GENOMIC DNA]</scope>
    <source>
        <strain evidence="7 8">MPI-SDFR-AT-0080</strain>
    </source>
</reference>
<dbReference type="SUPFAM" id="SSF160909">
    <property type="entry name" value="ATP12-like"/>
    <property type="match status" value="1"/>
</dbReference>
<comment type="subcellular location">
    <subcellularLocation>
        <location evidence="1">Mitochondrion</location>
    </subcellularLocation>
</comment>
<dbReference type="PANTHER" id="PTHR21013:SF10">
    <property type="entry name" value="ATP SYNTHASE MITOCHONDRIAL F1 COMPLEX ASSEMBLY FACTOR 2"/>
    <property type="match status" value="1"/>
</dbReference>
<gene>
    <name evidence="7" type="ORF">B0J12DRAFT_437365</name>
</gene>
<accession>A0ABQ8GHJ7</accession>
<evidence type="ECO:0000256" key="6">
    <source>
        <dbReference type="SAM" id="MobiDB-lite"/>
    </source>
</evidence>
<evidence type="ECO:0000313" key="7">
    <source>
        <dbReference type="EMBL" id="KAH7055936.1"/>
    </source>
</evidence>
<feature type="region of interest" description="Disordered" evidence="6">
    <location>
        <begin position="29"/>
        <end position="63"/>
    </location>
</feature>
<evidence type="ECO:0000256" key="2">
    <source>
        <dbReference type="ARBA" id="ARBA00008231"/>
    </source>
</evidence>
<evidence type="ECO:0000256" key="1">
    <source>
        <dbReference type="ARBA" id="ARBA00004173"/>
    </source>
</evidence>
<comment type="similarity">
    <text evidence="2">Belongs to the ATP12 family.</text>
</comment>
<dbReference type="InterPro" id="IPR023335">
    <property type="entry name" value="ATP12_ortho_dom_sf"/>
</dbReference>
<comment type="caution">
    <text evidence="7">The sequence shown here is derived from an EMBL/GenBank/DDBJ whole genome shotgun (WGS) entry which is preliminary data.</text>
</comment>
<dbReference type="Gene3D" id="1.10.3580.10">
    <property type="entry name" value="ATP12 ATPase"/>
    <property type="match status" value="1"/>
</dbReference>
<dbReference type="PANTHER" id="PTHR21013">
    <property type="entry name" value="ATP SYNTHASE MITOCHONDRIAL F1 COMPLEX ASSEMBLY FACTOR 2/ATP12 PROTEIN, MITOCHONDRIAL PRECURSOR"/>
    <property type="match status" value="1"/>
</dbReference>